<sequence>MSSLILRILLIQGLTCLKLVKSGIITDIYGNFAYGNGTISWADIPSGFSYKTVNNYDPGGLEGLYKMARGFINMIQPDPFPYDIVKDVLRSRFDITTQYQEVINASMGFGICFGIGLLFIIILPMNKANEKCKITGLSSALMVMSVLIASSAVCVLITNDKFTDAINYADSAIANNLDDIDTYINNTVTEFNYVAVDMYEIVNDALTEDINGMGQIMADDLMASLNITPVLDAVLELDNSLQAIKTSLDYAVGNITELQTAANTLTSDMNTLSQDIVSTQSGCQSKCAPDCDAFDSSVLAVSIDFSGLPDLSNTQKSINDVANENLTDLANSVQSQFDNLDSTINSSTVSARSSIKSTLDSFKSTLNTMVDDFENQIQGYRQLFSYPLLSIYALIPVLTICGLLIGYYCRKPGVKPTERPFCSCCGGNLIMAAIVIMFMIGSLLMLLTSLTFITGGPMEKMCQSFEDLTVFRDFVDDNGIPDFHFGDVLLNDPNTTISIYNLMVGCRTNQAVFTLLHLEKLIKVDEYLNYTQYLGNIESQIASISSSIDISNYEILSKDLEDALNSFATSGLDGIDFAQINDTLNQTITTFNMTSVISTLTTIESQCIDPTKAKWTTHIADAETLRDVTIPAVTTAQSNLQSSISVLEGLVNTGITDKINEVLITARNADDQIQNNMTSIISQTAADFKNQLLSYIDSYIDQVRYLIYNELAACLPIWNLWDSLTTTFCNYTIDPLNGFWFALGWGLFFCIPLTIVGIKLSNYYRRLKYKPEPRKGHDDEPPPPYTEKIERYEDAETKNRIAPTEIISFYEKNHNKIIDRDMDYWPIFHHRSNKVFPMYPTMD</sequence>
<dbReference type="AlphaFoldDB" id="A0A6J8EH64"/>
<name>A0A6J8EH64_MYTCO</name>
<reference evidence="9 10" key="1">
    <citation type="submission" date="2020-06" db="EMBL/GenBank/DDBJ databases">
        <authorList>
            <person name="Li R."/>
            <person name="Bekaert M."/>
        </authorList>
    </citation>
    <scope>NUCLEOTIDE SEQUENCE [LARGE SCALE GENOMIC DNA]</scope>
    <source>
        <strain evidence="10">wild</strain>
    </source>
</reference>
<dbReference type="PANTHER" id="PTHR22730:SF1">
    <property type="entry name" value="PROMININ-LIKE PROTEIN"/>
    <property type="match status" value="1"/>
</dbReference>
<gene>
    <name evidence="9" type="ORF">MCOR_51431</name>
</gene>
<keyword evidence="6" id="KW-0325">Glycoprotein</keyword>
<evidence type="ECO:0000256" key="3">
    <source>
        <dbReference type="ARBA" id="ARBA00022692"/>
    </source>
</evidence>
<evidence type="ECO:0000256" key="6">
    <source>
        <dbReference type="ARBA" id="ARBA00023180"/>
    </source>
</evidence>
<protein>
    <submittedName>
        <fullName evidence="9">PROM1</fullName>
    </submittedName>
</protein>
<dbReference type="EMBL" id="CACVKT020008979">
    <property type="protein sequence ID" value="CAC5419042.1"/>
    <property type="molecule type" value="Genomic_DNA"/>
</dbReference>
<dbReference type="InterPro" id="IPR008795">
    <property type="entry name" value="Prominin"/>
</dbReference>
<feature type="transmembrane region" description="Helical" evidence="7">
    <location>
        <begin position="429"/>
        <end position="453"/>
    </location>
</feature>
<evidence type="ECO:0000313" key="10">
    <source>
        <dbReference type="Proteomes" id="UP000507470"/>
    </source>
</evidence>
<evidence type="ECO:0000256" key="4">
    <source>
        <dbReference type="ARBA" id="ARBA00022989"/>
    </source>
</evidence>
<comment type="subcellular location">
    <subcellularLocation>
        <location evidence="1">Membrane</location>
        <topology evidence="1">Multi-pass membrane protein</topology>
    </subcellularLocation>
</comment>
<dbReference type="OrthoDB" id="6229420at2759"/>
<evidence type="ECO:0000256" key="5">
    <source>
        <dbReference type="ARBA" id="ARBA00023136"/>
    </source>
</evidence>
<dbReference type="GO" id="GO:0016020">
    <property type="term" value="C:membrane"/>
    <property type="evidence" value="ECO:0007669"/>
    <property type="project" value="UniProtKB-SubCell"/>
</dbReference>
<feature type="chain" id="PRO_5026949510" evidence="8">
    <location>
        <begin position="23"/>
        <end position="843"/>
    </location>
</feature>
<organism evidence="9 10">
    <name type="scientific">Mytilus coruscus</name>
    <name type="common">Sea mussel</name>
    <dbReference type="NCBI Taxonomy" id="42192"/>
    <lineage>
        <taxon>Eukaryota</taxon>
        <taxon>Metazoa</taxon>
        <taxon>Spiralia</taxon>
        <taxon>Lophotrochozoa</taxon>
        <taxon>Mollusca</taxon>
        <taxon>Bivalvia</taxon>
        <taxon>Autobranchia</taxon>
        <taxon>Pteriomorphia</taxon>
        <taxon>Mytilida</taxon>
        <taxon>Mytiloidea</taxon>
        <taxon>Mytilidae</taxon>
        <taxon>Mytilinae</taxon>
        <taxon>Mytilus</taxon>
    </lineage>
</organism>
<evidence type="ECO:0000256" key="2">
    <source>
        <dbReference type="ARBA" id="ARBA00006058"/>
    </source>
</evidence>
<keyword evidence="3 7" id="KW-0812">Transmembrane</keyword>
<accession>A0A6J8EH64</accession>
<dbReference type="Proteomes" id="UP000507470">
    <property type="component" value="Unassembled WGS sequence"/>
</dbReference>
<proteinExistence type="inferred from homology"/>
<keyword evidence="10" id="KW-1185">Reference proteome</keyword>
<comment type="similarity">
    <text evidence="2">Belongs to the prominin family.</text>
</comment>
<evidence type="ECO:0000313" key="9">
    <source>
        <dbReference type="EMBL" id="CAC5419042.1"/>
    </source>
</evidence>
<dbReference type="Pfam" id="PF05478">
    <property type="entry name" value="Prominin"/>
    <property type="match status" value="2"/>
</dbReference>
<evidence type="ECO:0000256" key="8">
    <source>
        <dbReference type="SAM" id="SignalP"/>
    </source>
</evidence>
<keyword evidence="4 7" id="KW-1133">Transmembrane helix</keyword>
<feature type="transmembrane region" description="Helical" evidence="7">
    <location>
        <begin position="739"/>
        <end position="760"/>
    </location>
</feature>
<keyword evidence="5 7" id="KW-0472">Membrane</keyword>
<evidence type="ECO:0000256" key="1">
    <source>
        <dbReference type="ARBA" id="ARBA00004141"/>
    </source>
</evidence>
<feature type="transmembrane region" description="Helical" evidence="7">
    <location>
        <begin position="135"/>
        <end position="158"/>
    </location>
</feature>
<keyword evidence="8" id="KW-0732">Signal</keyword>
<feature type="transmembrane region" description="Helical" evidence="7">
    <location>
        <begin position="102"/>
        <end position="123"/>
    </location>
</feature>
<evidence type="ECO:0000256" key="7">
    <source>
        <dbReference type="SAM" id="Phobius"/>
    </source>
</evidence>
<feature type="signal peptide" evidence="8">
    <location>
        <begin position="1"/>
        <end position="22"/>
    </location>
</feature>
<feature type="transmembrane region" description="Helical" evidence="7">
    <location>
        <begin position="384"/>
        <end position="408"/>
    </location>
</feature>
<dbReference type="PANTHER" id="PTHR22730">
    <property type="entry name" value="PROMININ PROM PROTEIN"/>
    <property type="match status" value="1"/>
</dbReference>